<dbReference type="Gene3D" id="3.40.190.10">
    <property type="entry name" value="Periplasmic binding protein-like II"/>
    <property type="match status" value="1"/>
</dbReference>
<comment type="caution">
    <text evidence="6">The sequence shown here is derived from an EMBL/GenBank/DDBJ whole genome shotgun (WGS) entry which is preliminary data.</text>
</comment>
<proteinExistence type="inferred from homology"/>
<dbReference type="Gene3D" id="3.10.105.10">
    <property type="entry name" value="Dipeptide-binding Protein, Domain 3"/>
    <property type="match status" value="1"/>
</dbReference>
<keyword evidence="3" id="KW-0813">Transport</keyword>
<evidence type="ECO:0000256" key="1">
    <source>
        <dbReference type="ARBA" id="ARBA00004196"/>
    </source>
</evidence>
<protein>
    <submittedName>
        <fullName evidence="6">ABC-type transport system substrate-binding protein</fullName>
    </submittedName>
</protein>
<dbReference type="PANTHER" id="PTHR30290">
    <property type="entry name" value="PERIPLASMIC BINDING COMPONENT OF ABC TRANSPORTER"/>
    <property type="match status" value="1"/>
</dbReference>
<dbReference type="GO" id="GO:0015833">
    <property type="term" value="P:peptide transport"/>
    <property type="evidence" value="ECO:0007669"/>
    <property type="project" value="TreeGrafter"/>
</dbReference>
<keyword evidence="7" id="KW-1185">Reference proteome</keyword>
<reference evidence="6 7" key="1">
    <citation type="submission" date="2018-04" db="EMBL/GenBank/DDBJ databases">
        <title>Genomic Encyclopedia of Type Strains, Phase IV (KMG-IV): sequencing the most valuable type-strain genomes for metagenomic binning, comparative biology and taxonomic classification.</title>
        <authorList>
            <person name="Goeker M."/>
        </authorList>
    </citation>
    <scope>NUCLEOTIDE SEQUENCE [LARGE SCALE GENOMIC DNA]</scope>
    <source>
        <strain evidence="6 7">DSM 14823</strain>
    </source>
</reference>
<accession>A0A2U1AQX0</accession>
<name>A0A2U1AQX0_9BACT</name>
<dbReference type="InterPro" id="IPR039424">
    <property type="entry name" value="SBP_5"/>
</dbReference>
<dbReference type="GeneID" id="78296199"/>
<feature type="domain" description="Solute-binding protein family 5" evidence="5">
    <location>
        <begin position="87"/>
        <end position="504"/>
    </location>
</feature>
<comment type="subcellular location">
    <subcellularLocation>
        <location evidence="1">Cell envelope</location>
    </subcellularLocation>
</comment>
<dbReference type="GO" id="GO:0043190">
    <property type="term" value="C:ATP-binding cassette (ABC) transporter complex"/>
    <property type="evidence" value="ECO:0007669"/>
    <property type="project" value="InterPro"/>
</dbReference>
<dbReference type="EMBL" id="QEKH01000024">
    <property type="protein sequence ID" value="PVY38796.1"/>
    <property type="molecule type" value="Genomic_DNA"/>
</dbReference>
<dbReference type="InterPro" id="IPR000914">
    <property type="entry name" value="SBP_5_dom"/>
</dbReference>
<gene>
    <name evidence="6" type="ORF">C8D82_12432</name>
</gene>
<dbReference type="InterPro" id="IPR030678">
    <property type="entry name" value="Peptide/Ni-bd"/>
</dbReference>
<evidence type="ECO:0000259" key="5">
    <source>
        <dbReference type="Pfam" id="PF00496"/>
    </source>
</evidence>
<dbReference type="GO" id="GO:0030288">
    <property type="term" value="C:outer membrane-bounded periplasmic space"/>
    <property type="evidence" value="ECO:0007669"/>
    <property type="project" value="UniProtKB-ARBA"/>
</dbReference>
<evidence type="ECO:0000313" key="6">
    <source>
        <dbReference type="EMBL" id="PVY38796.1"/>
    </source>
</evidence>
<dbReference type="Proteomes" id="UP000245959">
    <property type="component" value="Unassembled WGS sequence"/>
</dbReference>
<evidence type="ECO:0000256" key="2">
    <source>
        <dbReference type="ARBA" id="ARBA00005695"/>
    </source>
</evidence>
<evidence type="ECO:0000313" key="7">
    <source>
        <dbReference type="Proteomes" id="UP000245959"/>
    </source>
</evidence>
<dbReference type="SUPFAM" id="SSF53850">
    <property type="entry name" value="Periplasmic binding protein-like II"/>
    <property type="match status" value="1"/>
</dbReference>
<dbReference type="RefSeq" id="WP_116884910.1">
    <property type="nucleotide sequence ID" value="NZ_CALXNT010000003.1"/>
</dbReference>
<evidence type="ECO:0000256" key="3">
    <source>
        <dbReference type="ARBA" id="ARBA00022448"/>
    </source>
</evidence>
<dbReference type="GO" id="GO:1904680">
    <property type="term" value="F:peptide transmembrane transporter activity"/>
    <property type="evidence" value="ECO:0007669"/>
    <property type="project" value="TreeGrafter"/>
</dbReference>
<dbReference type="PIRSF" id="PIRSF002741">
    <property type="entry name" value="MppA"/>
    <property type="match status" value="1"/>
</dbReference>
<evidence type="ECO:0000256" key="4">
    <source>
        <dbReference type="ARBA" id="ARBA00022729"/>
    </source>
</evidence>
<dbReference type="PANTHER" id="PTHR30290:SF10">
    <property type="entry name" value="PERIPLASMIC OLIGOPEPTIDE-BINDING PROTEIN-RELATED"/>
    <property type="match status" value="1"/>
</dbReference>
<organism evidence="6 7">
    <name type="scientific">Victivallis vadensis</name>
    <dbReference type="NCBI Taxonomy" id="172901"/>
    <lineage>
        <taxon>Bacteria</taxon>
        <taxon>Pseudomonadati</taxon>
        <taxon>Lentisphaerota</taxon>
        <taxon>Lentisphaeria</taxon>
        <taxon>Victivallales</taxon>
        <taxon>Victivallaceae</taxon>
        <taxon>Victivallis</taxon>
    </lineage>
</organism>
<comment type="similarity">
    <text evidence="2">Belongs to the bacterial solute-binding protein 5 family.</text>
</comment>
<dbReference type="Pfam" id="PF00496">
    <property type="entry name" value="SBP_bac_5"/>
    <property type="match status" value="1"/>
</dbReference>
<keyword evidence="4" id="KW-0732">Signal</keyword>
<sequence length="607" mass="69011">MGYRTDRKRGSGIGGFRGRFLLLLLLCGLSLAGGEPRTLYTAGGSRVKTLDPAQADDLSSRNLVGAVYDTLLQYDYLKRPYTLIPSMLAEMPKANDALDVYSFRLRDDLYFADDPVFAGLPKEARRITSKDVLYSILRLADVRNHSPVYWLFRGKIRGLDEFNRATAAAPKGDFTPYDRGLPGFEVVDDLNFKLHLTGPDPRFLYMLAMPNAAVVSRRAAERYGEELARHPVGSGPFRLTEWINDYKLQLDRNPDYRIEYFKGAETPADRNRPLPLADRVVLYLVKQPMSSWLLFLQGNLDLNALDKDNLDLVAGGGAELAPALKARGIRLLRTPEFEVRYVGFNFSDPLLGKNLKLRQALSLAYDVRRRVEHTNFQLIPAQGPIPPGVAGYDPGYRNPNAADDVEAARRLIAEAGFPGGRDPATGEPLRFSFDQTGNSSAYRQLGELTAADFARLGVETEPVLNNNPRFYEKLRQGRLQLFRLSWVGDYPDAENFLQLFYSKNIGGCNRVGFSDPEYDRMFEAILPMPDSPERTERYREMVRYLGTKCPWIFEGFPIAYQLNHAWLENYHPHDFAFARWKYLTVDPERRRQLKATFTPLSMRELNQ</sequence>
<dbReference type="AlphaFoldDB" id="A0A2U1AQX0"/>